<evidence type="ECO:0000313" key="10">
    <source>
        <dbReference type="Proteomes" id="UP000829999"/>
    </source>
</evidence>
<name>A0A9R0EXF2_SPOFR</name>
<keyword evidence="2" id="KW-0444">Lipid biosynthesis</keyword>
<proteinExistence type="predicted"/>
<dbReference type="CDD" id="cd05195">
    <property type="entry name" value="enoyl_red"/>
    <property type="match status" value="1"/>
</dbReference>
<dbReference type="InterPro" id="IPR020843">
    <property type="entry name" value="ER"/>
</dbReference>
<evidence type="ECO:0000256" key="4">
    <source>
        <dbReference type="ARBA" id="ARBA00022857"/>
    </source>
</evidence>
<dbReference type="InterPro" id="IPR011032">
    <property type="entry name" value="GroES-like_sf"/>
</dbReference>
<dbReference type="SUPFAM" id="SSF50129">
    <property type="entry name" value="GroES-like"/>
    <property type="match status" value="1"/>
</dbReference>
<dbReference type="SUPFAM" id="SSF51735">
    <property type="entry name" value="NAD(P)-binding Rossmann-fold domains"/>
    <property type="match status" value="1"/>
</dbReference>
<feature type="domain" description="Enoyl reductase (ER)" evidence="9">
    <location>
        <begin position="324"/>
        <end position="632"/>
    </location>
</feature>
<dbReference type="Gene3D" id="3.90.180.10">
    <property type="entry name" value="Medium-chain alcohol dehydrogenases, catalytic domain"/>
    <property type="match status" value="1"/>
</dbReference>
<keyword evidence="7" id="KW-0275">Fatty acid biosynthesis</keyword>
<keyword evidence="1" id="KW-0596">Phosphopantetheine</keyword>
<dbReference type="GO" id="GO:0004312">
    <property type="term" value="F:fatty acid synthase activity"/>
    <property type="evidence" value="ECO:0007669"/>
    <property type="project" value="TreeGrafter"/>
</dbReference>
<protein>
    <submittedName>
        <fullName evidence="11">Fatty acid synthase-like</fullName>
    </submittedName>
</protein>
<evidence type="ECO:0000256" key="8">
    <source>
        <dbReference type="ARBA" id="ARBA00023268"/>
    </source>
</evidence>
<evidence type="ECO:0000256" key="3">
    <source>
        <dbReference type="ARBA" id="ARBA00022832"/>
    </source>
</evidence>
<keyword evidence="3" id="KW-0276">Fatty acid metabolism</keyword>
<sequence length="847" mass="94399">MPVSTQTPFLAQTNGNHIEKWDCPTQQGVCGKKSEVTTDSVSPQRSMTLHTLKFVPHFLVDQQVSTSLQVFLQIVAENMNKNSIKVIGINNTHIGSVFDEMKKIGSYVHGIKVVYEEFNELDLNSSIKGIGTFLKTADVAIVRNLSTNENMCQLLHFTLKRNSFIVSEEDNLFGGRTRPKSLYNTVCAHSNAHTRLDLVRWRPTMEAMPTTAITVPQDLDLSLLSTARSNFPSQHRLLIVSPYPASQNLKSLVQSWRRDVERNNVFLLTVNKEEGNNFFIDDLPDIDLAYTVFDHGNWGGEYYVPVQNNERVLSNVTLQSTQVGDISSLEWVHDSKSCGTGVPVTIHYAGLTNTDYKKAIGAKSAEHNEENSYGMDFSGVTESGERVMGLVPCGAASSVVHARPELLWPVPAHWTLEDAATVPLAYAHALYCLGIKKPVDLTPASKVFVHRGDETFGQAVISIALGHGCRVYTTVTHKKNKYFLLKLFPELQADHIGSLRDRNFINTVLNDTNGNGCDIVLSCVKGDMRRTSILCCGMDAICLDFAQLHSLNEDNACGVFNLKKSRSYSAIDFKTMLVNNNTVEMKMLQQMLSEGIHKGYVRPLTRVSYAPHDVARAFRLLAGSRQRTRVLLKMQEPTLQTQLRLSCDPHQSQLIILSEERLGLEFVEMLVARGARKLHIHTKTVTSATFQFKLRILEKMGVVVQTSSDSLEQESDVVLLLTDAASMGPVQGVYVVTSDDDQLEERVLAHLDAVSRTFCRNLRNFALINIGKTAYGREMYLARHQNKLPAKIISLPHIIDDLSLNEAVAALEAALCSEHTVMVAKQEALYYGKQLDNLAHLACTYLL</sequence>
<dbReference type="GeneID" id="118274972"/>
<dbReference type="InterPro" id="IPR050091">
    <property type="entry name" value="PKS_NRPS_Biosynth_Enz"/>
</dbReference>
<dbReference type="AlphaFoldDB" id="A0A9R0EXF2"/>
<dbReference type="SMART" id="SM00829">
    <property type="entry name" value="PKS_ER"/>
    <property type="match status" value="1"/>
</dbReference>
<dbReference type="Proteomes" id="UP000829999">
    <property type="component" value="Chromosome 11"/>
</dbReference>
<evidence type="ECO:0000313" key="11">
    <source>
        <dbReference type="RefSeq" id="XP_050553067.1"/>
    </source>
</evidence>
<dbReference type="Gene3D" id="3.40.50.720">
    <property type="entry name" value="NAD(P)-binding Rossmann-like Domain"/>
    <property type="match status" value="1"/>
</dbReference>
<reference evidence="11" key="1">
    <citation type="submission" date="2025-08" db="UniProtKB">
        <authorList>
            <consortium name="RefSeq"/>
        </authorList>
    </citation>
    <scope>IDENTIFICATION</scope>
    <source>
        <tissue evidence="11">Whole larval tissue</tissue>
    </source>
</reference>
<dbReference type="OrthoDB" id="329835at2759"/>
<keyword evidence="6" id="KW-0443">Lipid metabolism</keyword>
<gene>
    <name evidence="11" type="primary">LOC118274972</name>
</gene>
<dbReference type="PANTHER" id="PTHR43775:SF7">
    <property type="entry name" value="FATTY ACID SYNTHASE"/>
    <property type="match status" value="1"/>
</dbReference>
<accession>A0A9R0EXF2</accession>
<dbReference type="GO" id="GO:0006633">
    <property type="term" value="P:fatty acid biosynthetic process"/>
    <property type="evidence" value="ECO:0007669"/>
    <property type="project" value="UniProtKB-KW"/>
</dbReference>
<evidence type="ECO:0000256" key="5">
    <source>
        <dbReference type="ARBA" id="ARBA00023002"/>
    </source>
</evidence>
<evidence type="ECO:0000259" key="9">
    <source>
        <dbReference type="SMART" id="SM00829"/>
    </source>
</evidence>
<evidence type="ECO:0000256" key="6">
    <source>
        <dbReference type="ARBA" id="ARBA00023098"/>
    </source>
</evidence>
<keyword evidence="5" id="KW-0560">Oxidoreductase</keyword>
<organism evidence="10 11">
    <name type="scientific">Spodoptera frugiperda</name>
    <name type="common">Fall armyworm</name>
    <dbReference type="NCBI Taxonomy" id="7108"/>
    <lineage>
        <taxon>Eukaryota</taxon>
        <taxon>Metazoa</taxon>
        <taxon>Ecdysozoa</taxon>
        <taxon>Arthropoda</taxon>
        <taxon>Hexapoda</taxon>
        <taxon>Insecta</taxon>
        <taxon>Pterygota</taxon>
        <taxon>Neoptera</taxon>
        <taxon>Endopterygota</taxon>
        <taxon>Lepidoptera</taxon>
        <taxon>Glossata</taxon>
        <taxon>Ditrysia</taxon>
        <taxon>Noctuoidea</taxon>
        <taxon>Noctuidae</taxon>
        <taxon>Amphipyrinae</taxon>
        <taxon>Spodoptera</taxon>
    </lineage>
</organism>
<keyword evidence="8" id="KW-0511">Multifunctional enzyme</keyword>
<dbReference type="PANTHER" id="PTHR43775">
    <property type="entry name" value="FATTY ACID SYNTHASE"/>
    <property type="match status" value="1"/>
</dbReference>
<evidence type="ECO:0000256" key="1">
    <source>
        <dbReference type="ARBA" id="ARBA00022450"/>
    </source>
</evidence>
<evidence type="ECO:0000256" key="7">
    <source>
        <dbReference type="ARBA" id="ARBA00023160"/>
    </source>
</evidence>
<evidence type="ECO:0000256" key="2">
    <source>
        <dbReference type="ARBA" id="ARBA00022516"/>
    </source>
</evidence>
<keyword evidence="10" id="KW-1185">Reference proteome</keyword>
<dbReference type="RefSeq" id="XP_050553067.1">
    <property type="nucleotide sequence ID" value="XM_050697110.1"/>
</dbReference>
<dbReference type="InterPro" id="IPR036291">
    <property type="entry name" value="NAD(P)-bd_dom_sf"/>
</dbReference>
<dbReference type="GO" id="GO:0016491">
    <property type="term" value="F:oxidoreductase activity"/>
    <property type="evidence" value="ECO:0007669"/>
    <property type="project" value="UniProtKB-KW"/>
</dbReference>
<keyword evidence="4" id="KW-0521">NADP</keyword>